<evidence type="ECO:0000313" key="2">
    <source>
        <dbReference type="EMBL" id="KAJ7403764.1"/>
    </source>
</evidence>
<reference evidence="2" key="1">
    <citation type="submission" date="2019-10" db="EMBL/GenBank/DDBJ databases">
        <authorList>
            <person name="Soares A.E.R."/>
            <person name="Aleixo A."/>
            <person name="Schneider P."/>
            <person name="Miyaki C.Y."/>
            <person name="Schneider M.P."/>
            <person name="Mello C."/>
            <person name="Vasconcelos A.T.R."/>
        </authorList>
    </citation>
    <scope>NUCLEOTIDE SEQUENCE</scope>
    <source>
        <tissue evidence="2">Muscle</tissue>
    </source>
</reference>
<protein>
    <submittedName>
        <fullName evidence="2">Uncharacterized protein</fullName>
    </submittedName>
</protein>
<evidence type="ECO:0000256" key="1">
    <source>
        <dbReference type="SAM" id="MobiDB-lite"/>
    </source>
</evidence>
<sequence>MRDQCRAGTGAMPGLMPGAIPGRDRRALVGNGHDSVGRAGEYEAEWSPWPLVAPAGQRVQQEPVAELKEEMGRLKIIRESKREIDCWSSILPTLREAQKESEKPCHSFHQAEGGDIVDGVEWNQVPAWRASEKLDLSECSKDEASKMNSRNLSLAGERNIHDLFALEKENAVTDMCLLSGFPSMSGSRFQRAAIREDGRLVSPGY</sequence>
<keyword evidence="3" id="KW-1185">Reference proteome</keyword>
<dbReference type="EMBL" id="WHWB01034807">
    <property type="protein sequence ID" value="KAJ7403764.1"/>
    <property type="molecule type" value="Genomic_DNA"/>
</dbReference>
<dbReference type="Proteomes" id="UP001145742">
    <property type="component" value="Unassembled WGS sequence"/>
</dbReference>
<organism evidence="2 3">
    <name type="scientific">Willisornis vidua</name>
    <name type="common">Xingu scale-backed antbird</name>
    <dbReference type="NCBI Taxonomy" id="1566151"/>
    <lineage>
        <taxon>Eukaryota</taxon>
        <taxon>Metazoa</taxon>
        <taxon>Chordata</taxon>
        <taxon>Craniata</taxon>
        <taxon>Vertebrata</taxon>
        <taxon>Euteleostomi</taxon>
        <taxon>Archelosauria</taxon>
        <taxon>Archosauria</taxon>
        <taxon>Dinosauria</taxon>
        <taxon>Saurischia</taxon>
        <taxon>Theropoda</taxon>
        <taxon>Coelurosauria</taxon>
        <taxon>Aves</taxon>
        <taxon>Neognathae</taxon>
        <taxon>Neoaves</taxon>
        <taxon>Telluraves</taxon>
        <taxon>Australaves</taxon>
        <taxon>Passeriformes</taxon>
        <taxon>Thamnophilidae</taxon>
        <taxon>Willisornis</taxon>
    </lineage>
</organism>
<accession>A0ABQ9CML3</accession>
<comment type="caution">
    <text evidence="2">The sequence shown here is derived from an EMBL/GenBank/DDBJ whole genome shotgun (WGS) entry which is preliminary data.</text>
</comment>
<evidence type="ECO:0000313" key="3">
    <source>
        <dbReference type="Proteomes" id="UP001145742"/>
    </source>
</evidence>
<gene>
    <name evidence="2" type="ORF">WISP_149128</name>
</gene>
<name>A0ABQ9CML3_9PASS</name>
<proteinExistence type="predicted"/>
<feature type="region of interest" description="Disordered" evidence="1">
    <location>
        <begin position="1"/>
        <end position="25"/>
    </location>
</feature>